<dbReference type="Proteomes" id="UP001344658">
    <property type="component" value="Unassembled WGS sequence"/>
</dbReference>
<evidence type="ECO:0000256" key="2">
    <source>
        <dbReference type="SAM" id="SignalP"/>
    </source>
</evidence>
<dbReference type="InterPro" id="IPR000782">
    <property type="entry name" value="FAS1_domain"/>
</dbReference>
<dbReference type="Pfam" id="PF02469">
    <property type="entry name" value="Fasciclin"/>
    <property type="match status" value="1"/>
</dbReference>
<dbReference type="PANTHER" id="PTHR10900:SF77">
    <property type="entry name" value="FI19380P1"/>
    <property type="match status" value="1"/>
</dbReference>
<protein>
    <submittedName>
        <fullName evidence="4">Fasciclin domain-containing protein</fullName>
    </submittedName>
</protein>
<dbReference type="SUPFAM" id="SSF82153">
    <property type="entry name" value="FAS1 domain"/>
    <property type="match status" value="1"/>
</dbReference>
<evidence type="ECO:0000256" key="1">
    <source>
        <dbReference type="SAM" id="MobiDB-lite"/>
    </source>
</evidence>
<dbReference type="PANTHER" id="PTHR10900">
    <property type="entry name" value="PERIOSTIN-RELATED"/>
    <property type="match status" value="1"/>
</dbReference>
<evidence type="ECO:0000313" key="5">
    <source>
        <dbReference type="Proteomes" id="UP001344658"/>
    </source>
</evidence>
<evidence type="ECO:0000313" key="4">
    <source>
        <dbReference type="EMBL" id="MEE4545800.1"/>
    </source>
</evidence>
<keyword evidence="2" id="KW-0732">Signal</keyword>
<dbReference type="SMART" id="SM00554">
    <property type="entry name" value="FAS1"/>
    <property type="match status" value="1"/>
</dbReference>
<reference evidence="4 5" key="1">
    <citation type="submission" date="2023-12" db="EMBL/GenBank/DDBJ databases">
        <title>Streptomyces sp. V4-01.</title>
        <authorList>
            <person name="Somphong A."/>
            <person name="Phongsopitanun W."/>
        </authorList>
    </citation>
    <scope>NUCLEOTIDE SEQUENCE [LARGE SCALE GENOMIC DNA]</scope>
    <source>
        <strain evidence="4 5">V4-01</strain>
    </source>
</reference>
<keyword evidence="5" id="KW-1185">Reference proteome</keyword>
<gene>
    <name evidence="4" type="ORF">V2S66_28010</name>
</gene>
<dbReference type="EMBL" id="JAZEWV010000034">
    <property type="protein sequence ID" value="MEE4545800.1"/>
    <property type="molecule type" value="Genomic_DNA"/>
</dbReference>
<evidence type="ECO:0000259" key="3">
    <source>
        <dbReference type="PROSITE" id="PS50213"/>
    </source>
</evidence>
<name>A0ABU7PJ40_9ACTN</name>
<proteinExistence type="predicted"/>
<feature type="signal peptide" evidence="2">
    <location>
        <begin position="1"/>
        <end position="24"/>
    </location>
</feature>
<feature type="region of interest" description="Disordered" evidence="1">
    <location>
        <begin position="26"/>
        <end position="59"/>
    </location>
</feature>
<organism evidence="4 5">
    <name type="scientific">Actinacidiphila polyblastidii</name>
    <dbReference type="NCBI Taxonomy" id="3110430"/>
    <lineage>
        <taxon>Bacteria</taxon>
        <taxon>Bacillati</taxon>
        <taxon>Actinomycetota</taxon>
        <taxon>Actinomycetes</taxon>
        <taxon>Kitasatosporales</taxon>
        <taxon>Streptomycetaceae</taxon>
        <taxon>Actinacidiphila</taxon>
    </lineage>
</organism>
<dbReference type="PROSITE" id="PS51257">
    <property type="entry name" value="PROKAR_LIPOPROTEIN"/>
    <property type="match status" value="1"/>
</dbReference>
<accession>A0ABU7PJ40</accession>
<feature type="domain" description="FAS1" evidence="3">
    <location>
        <begin position="86"/>
        <end position="217"/>
    </location>
</feature>
<dbReference type="PROSITE" id="PS50213">
    <property type="entry name" value="FAS1"/>
    <property type="match status" value="1"/>
</dbReference>
<sequence length="222" mass="22052">MRTFSARRLLVAATAVSVLPLALSACSSSDKGDKGTSSNAAGSASSPATTSAPAPATSAAAMNQPFGPGCAAVPKTGAGSFDGMSTAPVATAASANPALSTLVAAVKKAGLVDTLNSAQNITVFAPTNDAFAKLPKATLDKVLADKAMLTKILTYHVVGQPVKAPEGLAHGTYTTLEKGKLTTAGSGESYKVNDSANVVCGNVTTANATVQIIDTVLMPPSE</sequence>
<dbReference type="InterPro" id="IPR036378">
    <property type="entry name" value="FAS1_dom_sf"/>
</dbReference>
<dbReference type="Gene3D" id="2.30.180.10">
    <property type="entry name" value="FAS1 domain"/>
    <property type="match status" value="1"/>
</dbReference>
<dbReference type="InterPro" id="IPR050904">
    <property type="entry name" value="Adhesion/Biosynth-related"/>
</dbReference>
<feature type="compositionally biased region" description="Low complexity" evidence="1">
    <location>
        <begin position="35"/>
        <end position="59"/>
    </location>
</feature>
<dbReference type="RefSeq" id="WP_330799503.1">
    <property type="nucleotide sequence ID" value="NZ_JAZEWV010000034.1"/>
</dbReference>
<comment type="caution">
    <text evidence="4">The sequence shown here is derived from an EMBL/GenBank/DDBJ whole genome shotgun (WGS) entry which is preliminary data.</text>
</comment>
<feature type="chain" id="PRO_5046316523" evidence="2">
    <location>
        <begin position="25"/>
        <end position="222"/>
    </location>
</feature>